<proteinExistence type="predicted"/>
<reference evidence="3" key="1">
    <citation type="journal article" date="2014" name="Int. J. Syst. Evol. Microbiol.">
        <title>Complete genome sequence of Corynebacterium casei LMG S-19264T (=DSM 44701T), isolated from a smear-ripened cheese.</title>
        <authorList>
            <consortium name="US DOE Joint Genome Institute (JGI-PGF)"/>
            <person name="Walter F."/>
            <person name="Albersmeier A."/>
            <person name="Kalinowski J."/>
            <person name="Ruckert C."/>
        </authorList>
    </citation>
    <scope>NUCLEOTIDE SEQUENCE</scope>
    <source>
        <strain evidence="3">JCM 4646</strain>
    </source>
</reference>
<dbReference type="InterPro" id="IPR002925">
    <property type="entry name" value="Dienelactn_hydro"/>
</dbReference>
<feature type="compositionally biased region" description="Polar residues" evidence="1">
    <location>
        <begin position="1"/>
        <end position="12"/>
    </location>
</feature>
<dbReference type="Gene3D" id="3.40.50.1820">
    <property type="entry name" value="alpha/beta hydrolase"/>
    <property type="match status" value="1"/>
</dbReference>
<dbReference type="Proteomes" id="UP000617734">
    <property type="component" value="Unassembled WGS sequence"/>
</dbReference>
<comment type="caution">
    <text evidence="3">The sequence shown here is derived from an EMBL/GenBank/DDBJ whole genome shotgun (WGS) entry which is preliminary data.</text>
</comment>
<evidence type="ECO:0000259" key="2">
    <source>
        <dbReference type="Pfam" id="PF01738"/>
    </source>
</evidence>
<protein>
    <submittedName>
        <fullName evidence="3">Carboxymethylenebutenolidase</fullName>
    </submittedName>
</protein>
<dbReference type="InterPro" id="IPR029058">
    <property type="entry name" value="AB_hydrolase_fold"/>
</dbReference>
<dbReference type="PANTHER" id="PTHR46623:SF6">
    <property type="entry name" value="ALPHA_BETA-HYDROLASES SUPERFAMILY PROTEIN"/>
    <property type="match status" value="1"/>
</dbReference>
<gene>
    <name evidence="3" type="ORF">GCM10018781_47400</name>
</gene>
<feature type="domain" description="Dienelactone hydrolase" evidence="2">
    <location>
        <begin position="40"/>
        <end position="246"/>
    </location>
</feature>
<evidence type="ECO:0000313" key="3">
    <source>
        <dbReference type="EMBL" id="GHH76370.1"/>
    </source>
</evidence>
<keyword evidence="4" id="KW-1185">Reference proteome</keyword>
<organism evidence="3 4">
    <name type="scientific">Kitasatospora indigofera</name>
    <dbReference type="NCBI Taxonomy" id="67307"/>
    <lineage>
        <taxon>Bacteria</taxon>
        <taxon>Bacillati</taxon>
        <taxon>Actinomycetota</taxon>
        <taxon>Actinomycetes</taxon>
        <taxon>Kitasatosporales</taxon>
        <taxon>Streptomycetaceae</taxon>
        <taxon>Kitasatospora</taxon>
    </lineage>
</organism>
<dbReference type="Pfam" id="PF01738">
    <property type="entry name" value="DLH"/>
    <property type="match status" value="1"/>
</dbReference>
<dbReference type="GeneID" id="95355117"/>
<dbReference type="EMBL" id="BNBO01000029">
    <property type="protein sequence ID" value="GHH76370.1"/>
    <property type="molecule type" value="Genomic_DNA"/>
</dbReference>
<dbReference type="AlphaFoldDB" id="A0A919G1L5"/>
<feature type="compositionally biased region" description="Gly residues" evidence="1">
    <location>
        <begin position="21"/>
        <end position="33"/>
    </location>
</feature>
<evidence type="ECO:0000313" key="4">
    <source>
        <dbReference type="Proteomes" id="UP000617734"/>
    </source>
</evidence>
<sequence length="251" mass="26373">MPDQGGSRQNITFPRAEGTDGPPGGNGGNGAGGAARRAHGYLALPPQGTGPGLVVIQEWWGLTSHIAALTDRFAAEGFVALAPDLYGGATTHDRAEAARLKRELPVERAARDLRGAVDLLLGHPAVVGDAIGVVGFCMGGGFALVLAAQEGDRVAAVVPFYGLPPDPEFDFRGLTAHVLGHYGELDGSIPVAAVDEAAIRIGEATDRRPEIHFYPAGHAFMNDENPGGRHDPLQARIAWRRTLSFLWGHLG</sequence>
<reference evidence="3" key="2">
    <citation type="submission" date="2020-09" db="EMBL/GenBank/DDBJ databases">
        <authorList>
            <person name="Sun Q."/>
            <person name="Ohkuma M."/>
        </authorList>
    </citation>
    <scope>NUCLEOTIDE SEQUENCE</scope>
    <source>
        <strain evidence="3">JCM 4646</strain>
    </source>
</reference>
<accession>A0A919G1L5</accession>
<dbReference type="GO" id="GO:0016787">
    <property type="term" value="F:hydrolase activity"/>
    <property type="evidence" value="ECO:0007669"/>
    <property type="project" value="InterPro"/>
</dbReference>
<dbReference type="RefSeq" id="WP_190212909.1">
    <property type="nucleotide sequence ID" value="NZ_BNBO01000029.1"/>
</dbReference>
<dbReference type="SUPFAM" id="SSF53474">
    <property type="entry name" value="alpha/beta-Hydrolases"/>
    <property type="match status" value="1"/>
</dbReference>
<dbReference type="PANTHER" id="PTHR46623">
    <property type="entry name" value="CARBOXYMETHYLENEBUTENOLIDASE-RELATED"/>
    <property type="match status" value="1"/>
</dbReference>
<dbReference type="InterPro" id="IPR051049">
    <property type="entry name" value="Dienelactone_hydrolase-like"/>
</dbReference>
<feature type="region of interest" description="Disordered" evidence="1">
    <location>
        <begin position="1"/>
        <end position="34"/>
    </location>
</feature>
<name>A0A919G1L5_9ACTN</name>
<evidence type="ECO:0000256" key="1">
    <source>
        <dbReference type="SAM" id="MobiDB-lite"/>
    </source>
</evidence>